<dbReference type="Proteomes" id="UP001162992">
    <property type="component" value="Chromosome 8"/>
</dbReference>
<evidence type="ECO:0000313" key="2">
    <source>
        <dbReference type="Proteomes" id="UP001162992"/>
    </source>
</evidence>
<reference evidence="2" key="1">
    <citation type="journal article" date="2024" name="Proc. Natl. Acad. Sci. U.S.A.">
        <title>Extraordinary preservation of gene collinearity over three hundred million years revealed in homosporous lycophytes.</title>
        <authorList>
            <person name="Li C."/>
            <person name="Wickell D."/>
            <person name="Kuo L.Y."/>
            <person name="Chen X."/>
            <person name="Nie B."/>
            <person name="Liao X."/>
            <person name="Peng D."/>
            <person name="Ji J."/>
            <person name="Jenkins J."/>
            <person name="Williams M."/>
            <person name="Shu S."/>
            <person name="Plott C."/>
            <person name="Barry K."/>
            <person name="Rajasekar S."/>
            <person name="Grimwood J."/>
            <person name="Han X."/>
            <person name="Sun S."/>
            <person name="Hou Z."/>
            <person name="He W."/>
            <person name="Dai G."/>
            <person name="Sun C."/>
            <person name="Schmutz J."/>
            <person name="Leebens-Mack J.H."/>
            <person name="Li F.W."/>
            <person name="Wang L."/>
        </authorList>
    </citation>
    <scope>NUCLEOTIDE SEQUENCE [LARGE SCALE GENOMIC DNA]</scope>
    <source>
        <strain evidence="2">cv. PW_Plant_1</strain>
    </source>
</reference>
<proteinExistence type="predicted"/>
<name>A0ACC2D0E3_DIPCM</name>
<gene>
    <name evidence="1" type="ORF">O6H91_08G101100</name>
</gene>
<protein>
    <submittedName>
        <fullName evidence="1">Uncharacterized protein</fullName>
    </submittedName>
</protein>
<comment type="caution">
    <text evidence="1">The sequence shown here is derived from an EMBL/GenBank/DDBJ whole genome shotgun (WGS) entry which is preliminary data.</text>
</comment>
<accession>A0ACC2D0E3</accession>
<keyword evidence="2" id="KW-1185">Reference proteome</keyword>
<dbReference type="EMBL" id="CM055099">
    <property type="protein sequence ID" value="KAJ7547729.1"/>
    <property type="molecule type" value="Genomic_DNA"/>
</dbReference>
<organism evidence="1 2">
    <name type="scientific">Diphasiastrum complanatum</name>
    <name type="common">Issler's clubmoss</name>
    <name type="synonym">Lycopodium complanatum</name>
    <dbReference type="NCBI Taxonomy" id="34168"/>
    <lineage>
        <taxon>Eukaryota</taxon>
        <taxon>Viridiplantae</taxon>
        <taxon>Streptophyta</taxon>
        <taxon>Embryophyta</taxon>
        <taxon>Tracheophyta</taxon>
        <taxon>Lycopodiopsida</taxon>
        <taxon>Lycopodiales</taxon>
        <taxon>Lycopodiaceae</taxon>
        <taxon>Lycopodioideae</taxon>
        <taxon>Diphasiastrum</taxon>
    </lineage>
</organism>
<sequence length="339" mass="37243">MAFDFEAIADATSGAVGGLLSTTILYPLDTCKTKYQAEVQAGDSRKYRSLLDVLREAIASRQLLSLYQGIATKNLQSVVSQFIYFYSYSYFKQLYLQRSKAKHMGTSANLVVATAAGTCTALLTQPLDTASARMQTSAFGKSKGLWTTLAEGTWKEAFDGLGASLLLVSNPAIQYTVFEQLKRRLLERELKSKNAGGKDLAESKSRSSPVVLSAFTAFLVGAISKTAATVVTYPAIRCKVMIQAAEQESSKEPNNKQKDEQRPSKGLLQSFRIIWQREGAAGFYKGLQAQILKTVLGAALMLMIKEKVSQSTWLIMLALRRSLTGKPHLKVPIIQERKS</sequence>
<evidence type="ECO:0000313" key="1">
    <source>
        <dbReference type="EMBL" id="KAJ7547729.1"/>
    </source>
</evidence>